<evidence type="ECO:0000313" key="3">
    <source>
        <dbReference type="Proteomes" id="UP000499080"/>
    </source>
</evidence>
<proteinExistence type="predicted"/>
<sequence length="138" mass="15207">MNDTEFLKVRFLEELVDGTLFEESETRWILEESPERTTKAVLSSLEDDGLKRGAKQNVELGKRNLPTPKKKGCRGRGEDAGWTDEIWLVLNSLVAGGRGCSVIAVAICENAGREFGSKAMHSTERRLLKEGTSGSVLP</sequence>
<evidence type="ECO:0000256" key="1">
    <source>
        <dbReference type="SAM" id="MobiDB-lite"/>
    </source>
</evidence>
<evidence type="ECO:0000313" key="2">
    <source>
        <dbReference type="EMBL" id="GBN53180.1"/>
    </source>
</evidence>
<comment type="caution">
    <text evidence="2">The sequence shown here is derived from an EMBL/GenBank/DDBJ whole genome shotgun (WGS) entry which is preliminary data.</text>
</comment>
<keyword evidence="3" id="KW-1185">Reference proteome</keyword>
<dbReference type="Proteomes" id="UP000499080">
    <property type="component" value="Unassembled WGS sequence"/>
</dbReference>
<dbReference type="AlphaFoldDB" id="A0A4Y2PRJ1"/>
<feature type="region of interest" description="Disordered" evidence="1">
    <location>
        <begin position="53"/>
        <end position="78"/>
    </location>
</feature>
<gene>
    <name evidence="2" type="ORF">AVEN_2957_1</name>
</gene>
<organism evidence="2 3">
    <name type="scientific">Araneus ventricosus</name>
    <name type="common">Orbweaver spider</name>
    <name type="synonym">Epeira ventricosa</name>
    <dbReference type="NCBI Taxonomy" id="182803"/>
    <lineage>
        <taxon>Eukaryota</taxon>
        <taxon>Metazoa</taxon>
        <taxon>Ecdysozoa</taxon>
        <taxon>Arthropoda</taxon>
        <taxon>Chelicerata</taxon>
        <taxon>Arachnida</taxon>
        <taxon>Araneae</taxon>
        <taxon>Araneomorphae</taxon>
        <taxon>Entelegynae</taxon>
        <taxon>Araneoidea</taxon>
        <taxon>Araneidae</taxon>
        <taxon>Araneus</taxon>
    </lineage>
</organism>
<accession>A0A4Y2PRJ1</accession>
<dbReference type="EMBL" id="BGPR01011831">
    <property type="protein sequence ID" value="GBN53180.1"/>
    <property type="molecule type" value="Genomic_DNA"/>
</dbReference>
<name>A0A4Y2PRJ1_ARAVE</name>
<reference evidence="2 3" key="1">
    <citation type="journal article" date="2019" name="Sci. Rep.">
        <title>Orb-weaving spider Araneus ventricosus genome elucidates the spidroin gene catalogue.</title>
        <authorList>
            <person name="Kono N."/>
            <person name="Nakamura H."/>
            <person name="Ohtoshi R."/>
            <person name="Moran D.A.P."/>
            <person name="Shinohara A."/>
            <person name="Yoshida Y."/>
            <person name="Fujiwara M."/>
            <person name="Mori M."/>
            <person name="Tomita M."/>
            <person name="Arakawa K."/>
        </authorList>
    </citation>
    <scope>NUCLEOTIDE SEQUENCE [LARGE SCALE GENOMIC DNA]</scope>
</reference>
<protein>
    <submittedName>
        <fullName evidence="2">Uncharacterized protein</fullName>
    </submittedName>
</protein>